<accession>A0AAD7DBI9</accession>
<evidence type="ECO:0000256" key="1">
    <source>
        <dbReference type="SAM" id="MobiDB-lite"/>
    </source>
</evidence>
<evidence type="ECO:0000313" key="3">
    <source>
        <dbReference type="Proteomes" id="UP001221757"/>
    </source>
</evidence>
<protein>
    <submittedName>
        <fullName evidence="2">Uncharacterized protein</fullName>
    </submittedName>
</protein>
<organism evidence="2 3">
    <name type="scientific">Mycena rosella</name>
    <name type="common">Pink bonnet</name>
    <name type="synonym">Agaricus rosellus</name>
    <dbReference type="NCBI Taxonomy" id="1033263"/>
    <lineage>
        <taxon>Eukaryota</taxon>
        <taxon>Fungi</taxon>
        <taxon>Dikarya</taxon>
        <taxon>Basidiomycota</taxon>
        <taxon>Agaricomycotina</taxon>
        <taxon>Agaricomycetes</taxon>
        <taxon>Agaricomycetidae</taxon>
        <taxon>Agaricales</taxon>
        <taxon>Marasmiineae</taxon>
        <taxon>Mycenaceae</taxon>
        <taxon>Mycena</taxon>
    </lineage>
</organism>
<dbReference type="EMBL" id="JARKIE010000085">
    <property type="protein sequence ID" value="KAJ7687766.1"/>
    <property type="molecule type" value="Genomic_DNA"/>
</dbReference>
<dbReference type="AlphaFoldDB" id="A0AAD7DBI9"/>
<gene>
    <name evidence="2" type="ORF">B0H17DRAFT_1136119</name>
</gene>
<sequence>MGMGAPAQTTSGSGSSQPISTLGWELPASIWAQCGSSQPCGVGAPMQLCMDTSGVQWGLPPRLAGSSRQCQWKLPYKVYGSSRWCVKMSGGSIQGIGWELPQVGWELLQHIELFSEFKIQNVMAPPRVQQTVATGTQNHPKDPPQGQIKQADSAPQGAANGGYGGPKSPKKCPAGADKASRENPQGAANGAVGAQNRQKNPPCGGQMGAPMPQKPMGAPRKPGQRKLPDSLGWKLPPSSLVGATTLVWVIYMSARSVAIEKLTSLTKPFVQEMPTLIRDRRFRRQLMIRPNAIIYATGNATRWTLTLSFCPQFPLKCLGLAARYPHFTPITSPARGKKMGNPTAITGNATIAEMTQAAPRLNWKGGITFFPTTWRTPGLVQMPLQLPGMKHSGGTDISVINVDFTGSGEAASEAAVPRKKRKGLNGTLDGYIDQALPETQDNLADRKLLRAEDPYLEEFLHELRLRFHEMCTNDLGCSVERIDTEGIIMMHNIQSQNDLGWRSPPPPPPLPPLSPSIHRLRSHETCTNYLDSSSDAATSTTTAISAPAKFGSGSFPLQFFSEPVHTISQRSTRHAKGKPAHRCHINGGDKHAVQGHPPTTVRRPVQLLFVALVVGDAPWAATWLQRVQSHRGTSEGVVESDVESVVRMPYEELHLGKENRVLEGEVVRVQDRTDEILVPVAEATCTVAAKRNERGCLGPFLGQIPSNKIVA</sequence>
<keyword evidence="3" id="KW-1185">Reference proteome</keyword>
<feature type="compositionally biased region" description="Low complexity" evidence="1">
    <location>
        <begin position="183"/>
        <end position="198"/>
    </location>
</feature>
<feature type="region of interest" description="Disordered" evidence="1">
    <location>
        <begin position="133"/>
        <end position="231"/>
    </location>
</feature>
<name>A0AAD7DBI9_MYCRO</name>
<proteinExistence type="predicted"/>
<dbReference type="Proteomes" id="UP001221757">
    <property type="component" value="Unassembled WGS sequence"/>
</dbReference>
<evidence type="ECO:0000313" key="2">
    <source>
        <dbReference type="EMBL" id="KAJ7687766.1"/>
    </source>
</evidence>
<comment type="caution">
    <text evidence="2">The sequence shown here is derived from an EMBL/GenBank/DDBJ whole genome shotgun (WGS) entry which is preliminary data.</text>
</comment>
<reference evidence="2" key="1">
    <citation type="submission" date="2023-03" db="EMBL/GenBank/DDBJ databases">
        <title>Massive genome expansion in bonnet fungi (Mycena s.s.) driven by repeated elements and novel gene families across ecological guilds.</title>
        <authorList>
            <consortium name="Lawrence Berkeley National Laboratory"/>
            <person name="Harder C.B."/>
            <person name="Miyauchi S."/>
            <person name="Viragh M."/>
            <person name="Kuo A."/>
            <person name="Thoen E."/>
            <person name="Andreopoulos B."/>
            <person name="Lu D."/>
            <person name="Skrede I."/>
            <person name="Drula E."/>
            <person name="Henrissat B."/>
            <person name="Morin E."/>
            <person name="Kohler A."/>
            <person name="Barry K."/>
            <person name="LaButti K."/>
            <person name="Morin E."/>
            <person name="Salamov A."/>
            <person name="Lipzen A."/>
            <person name="Mereny Z."/>
            <person name="Hegedus B."/>
            <person name="Baldrian P."/>
            <person name="Stursova M."/>
            <person name="Weitz H."/>
            <person name="Taylor A."/>
            <person name="Grigoriev I.V."/>
            <person name="Nagy L.G."/>
            <person name="Martin F."/>
            <person name="Kauserud H."/>
        </authorList>
    </citation>
    <scope>NUCLEOTIDE SEQUENCE</scope>
    <source>
        <strain evidence="2">CBHHK067</strain>
    </source>
</reference>